<proteinExistence type="predicted"/>
<sequence>MVPHENVRVRKRKRVKQRNEYMFLYLTSDNQRNILSRQQRTGRSRLTLVSISSQRASWPYI</sequence>
<dbReference type="AlphaFoldDB" id="A0A0V0YYX6"/>
<organism evidence="1 2">
    <name type="scientific">Trichinella spiralis</name>
    <name type="common">Trichina worm</name>
    <dbReference type="NCBI Taxonomy" id="6334"/>
    <lineage>
        <taxon>Eukaryota</taxon>
        <taxon>Metazoa</taxon>
        <taxon>Ecdysozoa</taxon>
        <taxon>Nematoda</taxon>
        <taxon>Enoplea</taxon>
        <taxon>Dorylaimia</taxon>
        <taxon>Trichinellida</taxon>
        <taxon>Trichinellidae</taxon>
        <taxon>Trichinella</taxon>
    </lineage>
</organism>
<dbReference type="Proteomes" id="UP000054776">
    <property type="component" value="Unassembled WGS sequence"/>
</dbReference>
<evidence type="ECO:0000313" key="1">
    <source>
        <dbReference type="EMBL" id="KRY05320.1"/>
    </source>
</evidence>
<comment type="caution">
    <text evidence="1">The sequence shown here is derived from an EMBL/GenBank/DDBJ whole genome shotgun (WGS) entry which is preliminary data.</text>
</comment>
<evidence type="ECO:0000313" key="2">
    <source>
        <dbReference type="Proteomes" id="UP000054776"/>
    </source>
</evidence>
<dbReference type="InParanoid" id="A0A0V0YYX6"/>
<reference evidence="1 2" key="1">
    <citation type="submission" date="2015-01" db="EMBL/GenBank/DDBJ databases">
        <title>Evolution of Trichinella species and genotypes.</title>
        <authorList>
            <person name="Korhonen P.K."/>
            <person name="Edoardo P."/>
            <person name="Giuseppe L.R."/>
            <person name="Gasser R.B."/>
        </authorList>
    </citation>
    <scope>NUCLEOTIDE SEQUENCE [LARGE SCALE GENOMIC DNA]</scope>
    <source>
        <strain evidence="1">ISS3</strain>
    </source>
</reference>
<keyword evidence="2" id="KW-1185">Reference proteome</keyword>
<dbReference type="EMBL" id="JYDH01003720">
    <property type="protein sequence ID" value="KRY05320.1"/>
    <property type="molecule type" value="Genomic_DNA"/>
</dbReference>
<protein>
    <submittedName>
        <fullName evidence="1">Uncharacterized protein</fullName>
    </submittedName>
</protein>
<accession>A0A0V0YYX6</accession>
<name>A0A0V0YYX6_TRISP</name>
<gene>
    <name evidence="1" type="ORF">T01_485</name>
</gene>